<evidence type="ECO:0000313" key="4">
    <source>
        <dbReference type="Proteomes" id="UP000466307"/>
    </source>
</evidence>
<evidence type="ECO:0000313" key="3">
    <source>
        <dbReference type="EMBL" id="NDK89844.1"/>
    </source>
</evidence>
<feature type="compositionally biased region" description="Pro residues" evidence="1">
    <location>
        <begin position="210"/>
        <end position="222"/>
    </location>
</feature>
<evidence type="ECO:0000256" key="2">
    <source>
        <dbReference type="SAM" id="Phobius"/>
    </source>
</evidence>
<feature type="region of interest" description="Disordered" evidence="1">
    <location>
        <begin position="1"/>
        <end position="23"/>
    </location>
</feature>
<name>A0A7K3LNL6_9ACTN</name>
<feature type="compositionally biased region" description="Low complexity" evidence="1">
    <location>
        <begin position="242"/>
        <end position="254"/>
    </location>
</feature>
<dbReference type="EMBL" id="JAADZU010000025">
    <property type="protein sequence ID" value="NDK89844.1"/>
    <property type="molecule type" value="Genomic_DNA"/>
</dbReference>
<feature type="transmembrane region" description="Helical" evidence="2">
    <location>
        <begin position="139"/>
        <end position="160"/>
    </location>
</feature>
<keyword evidence="2" id="KW-1133">Transmembrane helix</keyword>
<comment type="caution">
    <text evidence="3">The sequence shown here is derived from an EMBL/GenBank/DDBJ whole genome shotgun (WGS) entry which is preliminary data.</text>
</comment>
<gene>
    <name evidence="3" type="ORF">GYA93_09670</name>
</gene>
<feature type="transmembrane region" description="Helical" evidence="2">
    <location>
        <begin position="112"/>
        <end position="133"/>
    </location>
</feature>
<feature type="transmembrane region" description="Helical" evidence="2">
    <location>
        <begin position="30"/>
        <end position="52"/>
    </location>
</feature>
<proteinExistence type="predicted"/>
<feature type="region of interest" description="Disordered" evidence="1">
    <location>
        <begin position="175"/>
        <end position="286"/>
    </location>
</feature>
<evidence type="ECO:0000256" key="1">
    <source>
        <dbReference type="SAM" id="MobiDB-lite"/>
    </source>
</evidence>
<dbReference type="Proteomes" id="UP000466307">
    <property type="component" value="Unassembled WGS sequence"/>
</dbReference>
<dbReference type="RefSeq" id="WP_162128784.1">
    <property type="nucleotide sequence ID" value="NZ_JAADZU010000025.1"/>
</dbReference>
<keyword evidence="4" id="KW-1185">Reference proteome</keyword>
<dbReference type="AlphaFoldDB" id="A0A7K3LNL6"/>
<feature type="transmembrane region" description="Helical" evidence="2">
    <location>
        <begin position="83"/>
        <end position="105"/>
    </location>
</feature>
<keyword evidence="2" id="KW-0472">Membrane</keyword>
<accession>A0A7K3LNL6</accession>
<reference evidence="3 4" key="1">
    <citation type="submission" date="2020-01" db="EMBL/GenBank/DDBJ databases">
        <title>Investigation of new actinobacteria for the biodesulphurisation of diesel fuel.</title>
        <authorList>
            <person name="Athi Narayanan S.M."/>
        </authorList>
    </citation>
    <scope>NUCLEOTIDE SEQUENCE [LARGE SCALE GENOMIC DNA]</scope>
    <source>
        <strain evidence="3 4">213E</strain>
    </source>
</reference>
<feature type="compositionally biased region" description="Polar residues" evidence="1">
    <location>
        <begin position="1"/>
        <end position="13"/>
    </location>
</feature>
<keyword evidence="2" id="KW-0812">Transmembrane</keyword>
<sequence length="286" mass="30726">MSASPDPVQSSGPHSADEPDGSRPRLPESIVIASELWIVVILAHIVTLVATYDQQRAQYLDMVEGMVKDATAEQRDLITSSGLFIGSLVVGALIQFGVAIVLILLTRRGYNWARFLIGAISMYLVITTFFTLFADVSPAWAMVPTVIGGVAALGAVVLFLRRESDTYCKNMATFRRESKRPKEPPLPSMVYPGGQYPGYPAHPGQNPYPTQNPYPSAPPPGQYPDAGRYPPAPDANRPTSPPSGGYPSMPSAPAESQYPPATNSDDEAGDDDPNRQHPGGKSSEQA</sequence>
<organism evidence="3 4">
    <name type="scientific">Gordonia desulfuricans</name>
    <dbReference type="NCBI Taxonomy" id="89051"/>
    <lineage>
        <taxon>Bacteria</taxon>
        <taxon>Bacillati</taxon>
        <taxon>Actinomycetota</taxon>
        <taxon>Actinomycetes</taxon>
        <taxon>Mycobacteriales</taxon>
        <taxon>Gordoniaceae</taxon>
        <taxon>Gordonia</taxon>
    </lineage>
</organism>
<protein>
    <submittedName>
        <fullName evidence="3">Uncharacterized protein</fullName>
    </submittedName>
</protein>